<dbReference type="eggNOG" id="ENOG5032BV5">
    <property type="taxonomic scope" value="Bacteria"/>
</dbReference>
<evidence type="ECO:0000256" key="1">
    <source>
        <dbReference type="SAM" id="SignalP"/>
    </source>
</evidence>
<gene>
    <name evidence="2" type="ordered locus">Swoo_1510</name>
</gene>
<evidence type="ECO:0000313" key="2">
    <source>
        <dbReference type="EMBL" id="ACA85798.1"/>
    </source>
</evidence>
<dbReference type="RefSeq" id="WP_012324144.1">
    <property type="nucleotide sequence ID" value="NC_010506.1"/>
</dbReference>
<sequence precursor="true">MKKVIILMLAASSLYLSPLPAKAGAIMFPQCKLSQHGNEAKLLFTLHNPSEQPWKFLQWKTPFDAWFSEFIHITHKGVQIPYEGALMKRGEPNKEDYLILKAGENVQVELELAQAFRLNNGEYTVEISPILLTPLTKSQLENSSLELTCPKIRINLINRHEKHL</sequence>
<dbReference type="KEGG" id="swd:Swoo_1510"/>
<proteinExistence type="predicted"/>
<name>B1KKF8_SHEWM</name>
<organism evidence="2 3">
    <name type="scientific">Shewanella woodyi (strain ATCC 51908 / MS32)</name>
    <dbReference type="NCBI Taxonomy" id="392500"/>
    <lineage>
        <taxon>Bacteria</taxon>
        <taxon>Pseudomonadati</taxon>
        <taxon>Pseudomonadota</taxon>
        <taxon>Gammaproteobacteria</taxon>
        <taxon>Alteromonadales</taxon>
        <taxon>Shewanellaceae</taxon>
        <taxon>Shewanella</taxon>
    </lineage>
</organism>
<evidence type="ECO:0000313" key="3">
    <source>
        <dbReference type="Proteomes" id="UP000002168"/>
    </source>
</evidence>
<feature type="signal peptide" evidence="1">
    <location>
        <begin position="1"/>
        <end position="23"/>
    </location>
</feature>
<dbReference type="Proteomes" id="UP000002168">
    <property type="component" value="Chromosome"/>
</dbReference>
<feature type="chain" id="PRO_5002767156" description="Protease" evidence="1">
    <location>
        <begin position="24"/>
        <end position="164"/>
    </location>
</feature>
<reference evidence="2 3" key="1">
    <citation type="submission" date="2008-02" db="EMBL/GenBank/DDBJ databases">
        <title>Complete sequence of Shewanella woodyi ATCC 51908.</title>
        <authorList>
            <consortium name="US DOE Joint Genome Institute"/>
            <person name="Copeland A."/>
            <person name="Lucas S."/>
            <person name="Lapidus A."/>
            <person name="Glavina del Rio T."/>
            <person name="Dalin E."/>
            <person name="Tice H."/>
            <person name="Bruce D."/>
            <person name="Goodwin L."/>
            <person name="Pitluck S."/>
            <person name="Sims D."/>
            <person name="Brettin T."/>
            <person name="Detter J.C."/>
            <person name="Han C."/>
            <person name="Kuske C.R."/>
            <person name="Schmutz J."/>
            <person name="Larimer F."/>
            <person name="Land M."/>
            <person name="Hauser L."/>
            <person name="Kyrpides N."/>
            <person name="Lykidis A."/>
            <person name="Zhao J.-S."/>
            <person name="Richardson P."/>
        </authorList>
    </citation>
    <scope>NUCLEOTIDE SEQUENCE [LARGE SCALE GENOMIC DNA]</scope>
    <source>
        <strain evidence="3">ATCC 51908 / MS32</strain>
    </source>
</reference>
<dbReference type="EMBL" id="CP000961">
    <property type="protein sequence ID" value="ACA85798.1"/>
    <property type="molecule type" value="Genomic_DNA"/>
</dbReference>
<dbReference type="STRING" id="392500.Swoo_1510"/>
<keyword evidence="1" id="KW-0732">Signal</keyword>
<accession>B1KKF8</accession>
<dbReference type="HOGENOM" id="CLU_1617901_0_0_6"/>
<keyword evidence="3" id="KW-1185">Reference proteome</keyword>
<protein>
    <recommendedName>
        <fullName evidence="4">Protease</fullName>
    </recommendedName>
</protein>
<dbReference type="Gene3D" id="2.60.40.2970">
    <property type="match status" value="1"/>
</dbReference>
<evidence type="ECO:0008006" key="4">
    <source>
        <dbReference type="Google" id="ProtNLM"/>
    </source>
</evidence>
<dbReference type="AlphaFoldDB" id="B1KKF8"/>